<dbReference type="InterPro" id="IPR008969">
    <property type="entry name" value="CarboxyPept-like_regulatory"/>
</dbReference>
<dbReference type="SUPFAM" id="SSF49452">
    <property type="entry name" value="Starch-binding domain-like"/>
    <property type="match status" value="1"/>
</dbReference>
<evidence type="ECO:0000313" key="1">
    <source>
        <dbReference type="EMBL" id="KKM64198.1"/>
    </source>
</evidence>
<dbReference type="AlphaFoldDB" id="A0A0F9J3Q5"/>
<proteinExistence type="predicted"/>
<dbReference type="GO" id="GO:0030246">
    <property type="term" value="F:carbohydrate binding"/>
    <property type="evidence" value="ECO:0007669"/>
    <property type="project" value="InterPro"/>
</dbReference>
<accession>A0A0F9J3Q5</accession>
<dbReference type="InterPro" id="IPR013784">
    <property type="entry name" value="Carb-bd-like_fold"/>
</dbReference>
<dbReference type="Pfam" id="PF13620">
    <property type="entry name" value="CarboxypepD_reg"/>
    <property type="match status" value="2"/>
</dbReference>
<evidence type="ECO:0008006" key="2">
    <source>
        <dbReference type="Google" id="ProtNLM"/>
    </source>
</evidence>
<sequence length="314" mass="34003">MTEQTVTLQPGEAKVVTFEAIPHEARTYHVSVNGLSGSFVAIRIIANLSGVVTDAETGSPLGDIRVLFWGIGNAWTDTRTDASGRYVFEGIEPGTYVLRIFEPGYEIFEGVVTLHQGDNELNVSLTPLLLPLANLYGVVFAGKKEIYIDNAKVTIDGVTTYTNASGNYGFEEFFGTALPPGTYTITVTKEGYQTFETDITLREGANFLDIQLLTVSQGEVNILGITINTSPPVVGKRVALSVSLTNQSGVTASYHLDIYVDGLRILSWNGTLLHRQGSNIGAVFTPTRAGIHTAKADLNYGREVLTKDFEVFPA</sequence>
<reference evidence="1" key="1">
    <citation type="journal article" date="2015" name="Nature">
        <title>Complex archaea that bridge the gap between prokaryotes and eukaryotes.</title>
        <authorList>
            <person name="Spang A."/>
            <person name="Saw J.H."/>
            <person name="Jorgensen S.L."/>
            <person name="Zaremba-Niedzwiedzka K."/>
            <person name="Martijn J."/>
            <person name="Lind A.E."/>
            <person name="van Eijk R."/>
            <person name="Schleper C."/>
            <person name="Guy L."/>
            <person name="Ettema T.J."/>
        </authorList>
    </citation>
    <scope>NUCLEOTIDE SEQUENCE</scope>
</reference>
<name>A0A0F9J3Q5_9ZZZZ</name>
<organism evidence="1">
    <name type="scientific">marine sediment metagenome</name>
    <dbReference type="NCBI Taxonomy" id="412755"/>
    <lineage>
        <taxon>unclassified sequences</taxon>
        <taxon>metagenomes</taxon>
        <taxon>ecological metagenomes</taxon>
    </lineage>
</organism>
<comment type="caution">
    <text evidence="1">The sequence shown here is derived from an EMBL/GenBank/DDBJ whole genome shotgun (WGS) entry which is preliminary data.</text>
</comment>
<gene>
    <name evidence="1" type="ORF">LCGC14_1503810</name>
</gene>
<dbReference type="Gene3D" id="2.60.40.1120">
    <property type="entry name" value="Carboxypeptidase-like, regulatory domain"/>
    <property type="match status" value="2"/>
</dbReference>
<protein>
    <recommendedName>
        <fullName evidence="2">PEGA domain-containing protein</fullName>
    </recommendedName>
</protein>
<dbReference type="EMBL" id="LAZR01010948">
    <property type="protein sequence ID" value="KKM64198.1"/>
    <property type="molecule type" value="Genomic_DNA"/>
</dbReference>
<dbReference type="SUPFAM" id="SSF49464">
    <property type="entry name" value="Carboxypeptidase regulatory domain-like"/>
    <property type="match status" value="1"/>
</dbReference>